<dbReference type="OrthoDB" id="5401396at2759"/>
<evidence type="ECO:0000313" key="2">
    <source>
        <dbReference type="EMBL" id="KIJ47763.1"/>
    </source>
</evidence>
<dbReference type="EMBL" id="KN837100">
    <property type="protein sequence ID" value="KIJ47763.1"/>
    <property type="molecule type" value="Genomic_DNA"/>
</dbReference>
<keyword evidence="1" id="KW-0732">Signal</keyword>
<keyword evidence="3" id="KW-1185">Reference proteome</keyword>
<evidence type="ECO:0000256" key="1">
    <source>
        <dbReference type="SAM" id="SignalP"/>
    </source>
</evidence>
<proteinExistence type="predicted"/>
<gene>
    <name evidence="2" type="ORF">M422DRAFT_248325</name>
</gene>
<dbReference type="Gene3D" id="2.60.20.10">
    <property type="entry name" value="Crystallins"/>
    <property type="match status" value="1"/>
</dbReference>
<sequence>MMMTPRALLAAVVALSLGLASSASPTLNKRAFELSLCTDANFEGDCITLTRVDVLGCIDFSNGLTPWDKALSSAVLGDGLVCQFFAFHDCQTFTDPDSIVLTTGEYPELVSLDFNDLPSSVECSAV</sequence>
<reference evidence="2 3" key="1">
    <citation type="submission" date="2014-06" db="EMBL/GenBank/DDBJ databases">
        <title>Evolutionary Origins and Diversification of the Mycorrhizal Mutualists.</title>
        <authorList>
            <consortium name="DOE Joint Genome Institute"/>
            <consortium name="Mycorrhizal Genomics Consortium"/>
            <person name="Kohler A."/>
            <person name="Kuo A."/>
            <person name="Nagy L.G."/>
            <person name="Floudas D."/>
            <person name="Copeland A."/>
            <person name="Barry K.W."/>
            <person name="Cichocki N."/>
            <person name="Veneault-Fourrey C."/>
            <person name="LaButti K."/>
            <person name="Lindquist E.A."/>
            <person name="Lipzen A."/>
            <person name="Lundell T."/>
            <person name="Morin E."/>
            <person name="Murat C."/>
            <person name="Riley R."/>
            <person name="Ohm R."/>
            <person name="Sun H."/>
            <person name="Tunlid A."/>
            <person name="Henrissat B."/>
            <person name="Grigoriev I.V."/>
            <person name="Hibbett D.S."/>
            <person name="Martin F."/>
        </authorList>
    </citation>
    <scope>NUCLEOTIDE SEQUENCE [LARGE SCALE GENOMIC DNA]</scope>
    <source>
        <strain evidence="2 3">SS14</strain>
    </source>
</reference>
<dbReference type="HOGENOM" id="CLU_157398_0_0_1"/>
<feature type="signal peptide" evidence="1">
    <location>
        <begin position="1"/>
        <end position="22"/>
    </location>
</feature>
<protein>
    <submittedName>
        <fullName evidence="2">Uncharacterized protein</fullName>
    </submittedName>
</protein>
<organism evidence="2 3">
    <name type="scientific">Sphaerobolus stellatus (strain SS14)</name>
    <dbReference type="NCBI Taxonomy" id="990650"/>
    <lineage>
        <taxon>Eukaryota</taxon>
        <taxon>Fungi</taxon>
        <taxon>Dikarya</taxon>
        <taxon>Basidiomycota</taxon>
        <taxon>Agaricomycotina</taxon>
        <taxon>Agaricomycetes</taxon>
        <taxon>Phallomycetidae</taxon>
        <taxon>Geastrales</taxon>
        <taxon>Sphaerobolaceae</taxon>
        <taxon>Sphaerobolus</taxon>
    </lineage>
</organism>
<dbReference type="AlphaFoldDB" id="A0A0C9UVU0"/>
<feature type="chain" id="PRO_5002204418" evidence="1">
    <location>
        <begin position="23"/>
        <end position="126"/>
    </location>
</feature>
<name>A0A0C9UVU0_SPHS4</name>
<evidence type="ECO:0000313" key="3">
    <source>
        <dbReference type="Proteomes" id="UP000054279"/>
    </source>
</evidence>
<dbReference type="Proteomes" id="UP000054279">
    <property type="component" value="Unassembled WGS sequence"/>
</dbReference>
<accession>A0A0C9UVU0</accession>